<dbReference type="AlphaFoldDB" id="A0A810LAB0"/>
<dbReference type="InterPro" id="IPR029062">
    <property type="entry name" value="Class_I_gatase-like"/>
</dbReference>
<dbReference type="GO" id="GO:0008236">
    <property type="term" value="F:serine-type peptidase activity"/>
    <property type="evidence" value="ECO:0007669"/>
    <property type="project" value="UniProtKB-KW"/>
</dbReference>
<accession>A0A810LAB0</accession>
<dbReference type="RefSeq" id="WP_030447183.1">
    <property type="nucleotide sequence ID" value="NZ_AP023354.1"/>
</dbReference>
<dbReference type="InterPro" id="IPR005320">
    <property type="entry name" value="Peptidase_S51"/>
</dbReference>
<dbReference type="GO" id="GO:0006508">
    <property type="term" value="P:proteolysis"/>
    <property type="evidence" value="ECO:0007669"/>
    <property type="project" value="UniProtKB-KW"/>
</dbReference>
<proteinExistence type="inferred from homology"/>
<evidence type="ECO:0000256" key="1">
    <source>
        <dbReference type="ARBA" id="ARBA00006534"/>
    </source>
</evidence>
<dbReference type="PANTHER" id="PTHR20842:SF0">
    <property type="entry name" value="ALPHA-ASPARTYL DIPEPTIDASE"/>
    <property type="match status" value="1"/>
</dbReference>
<comment type="similarity">
    <text evidence="1">Belongs to the peptidase S51 family.</text>
</comment>
<dbReference type="PANTHER" id="PTHR20842">
    <property type="entry name" value="PROTEASE S51 ALPHA-ASPARTYL DIPEPTIDASE"/>
    <property type="match status" value="1"/>
</dbReference>
<dbReference type="Pfam" id="PF03575">
    <property type="entry name" value="Peptidase_S51"/>
    <property type="match status" value="1"/>
</dbReference>
<evidence type="ECO:0000256" key="3">
    <source>
        <dbReference type="ARBA" id="ARBA00022801"/>
    </source>
</evidence>
<evidence type="ECO:0000313" key="6">
    <source>
        <dbReference type="Proteomes" id="UP000680750"/>
    </source>
</evidence>
<dbReference type="Proteomes" id="UP000680750">
    <property type="component" value="Chromosome"/>
</dbReference>
<gene>
    <name evidence="5" type="ORF">Asera_62950</name>
</gene>
<keyword evidence="6" id="KW-1185">Reference proteome</keyword>
<dbReference type="KEGG" id="aser:Asera_62950"/>
<dbReference type="EMBL" id="AP023354">
    <property type="protein sequence ID" value="BCJ32187.1"/>
    <property type="molecule type" value="Genomic_DNA"/>
</dbReference>
<evidence type="ECO:0000313" key="5">
    <source>
        <dbReference type="EMBL" id="BCJ32187.1"/>
    </source>
</evidence>
<dbReference type="Gene3D" id="3.40.50.880">
    <property type="match status" value="1"/>
</dbReference>
<protein>
    <submittedName>
        <fullName evidence="5">Peptidase E</fullName>
    </submittedName>
</protein>
<evidence type="ECO:0000256" key="4">
    <source>
        <dbReference type="ARBA" id="ARBA00022825"/>
    </source>
</evidence>
<keyword evidence="3" id="KW-0378">Hydrolase</keyword>
<organism evidence="5 6">
    <name type="scientific">Actinocatenispora sera</name>
    <dbReference type="NCBI Taxonomy" id="390989"/>
    <lineage>
        <taxon>Bacteria</taxon>
        <taxon>Bacillati</taxon>
        <taxon>Actinomycetota</taxon>
        <taxon>Actinomycetes</taxon>
        <taxon>Micromonosporales</taxon>
        <taxon>Micromonosporaceae</taxon>
        <taxon>Actinocatenispora</taxon>
    </lineage>
</organism>
<name>A0A810LAB0_9ACTN</name>
<sequence>MRLLLTSAGIRNATIRDALVELLGKPIAESRALCVPTGSYPFPGGAEMAGRLIRGQGPSPLCDLGWKSLGILELTALPSLDADVWRTAVREADALLVGGGDPLYLSHWMRESGLAGLLPSLPDTVYVGVSAGSMAATTLFGETYPEPPRGTGTPLSAEHMVFPTPDGGAERTFVTARGAGLVGFAVIPHFEHEHHPDASRDNARTWAGKLLVPTYAIDDESAVRIVDGAATVVSEGHWKLFDPAS</sequence>
<dbReference type="SUPFAM" id="SSF52317">
    <property type="entry name" value="Class I glutamine amidotransferase-like"/>
    <property type="match status" value="1"/>
</dbReference>
<dbReference type="OrthoDB" id="3373764at2"/>
<keyword evidence="4" id="KW-0720">Serine protease</keyword>
<reference evidence="5" key="1">
    <citation type="submission" date="2020-08" db="EMBL/GenBank/DDBJ databases">
        <title>Whole genome shotgun sequence of Actinocatenispora sera NBRC 101916.</title>
        <authorList>
            <person name="Komaki H."/>
            <person name="Tamura T."/>
        </authorList>
    </citation>
    <scope>NUCLEOTIDE SEQUENCE</scope>
    <source>
        <strain evidence="5">NBRC 101916</strain>
    </source>
</reference>
<evidence type="ECO:0000256" key="2">
    <source>
        <dbReference type="ARBA" id="ARBA00022670"/>
    </source>
</evidence>
<keyword evidence="2" id="KW-0645">Protease</keyword>